<organism evidence="2 3">
    <name type="scientific">Punica granatum</name>
    <name type="common">Pomegranate</name>
    <dbReference type="NCBI Taxonomy" id="22663"/>
    <lineage>
        <taxon>Eukaryota</taxon>
        <taxon>Viridiplantae</taxon>
        <taxon>Streptophyta</taxon>
        <taxon>Embryophyta</taxon>
        <taxon>Tracheophyta</taxon>
        <taxon>Spermatophyta</taxon>
        <taxon>Magnoliopsida</taxon>
        <taxon>eudicotyledons</taxon>
        <taxon>Gunneridae</taxon>
        <taxon>Pentapetalae</taxon>
        <taxon>rosids</taxon>
        <taxon>malvids</taxon>
        <taxon>Myrtales</taxon>
        <taxon>Lythraceae</taxon>
        <taxon>Punica</taxon>
    </lineage>
</organism>
<dbReference type="EMBL" id="PGOL01000453">
    <property type="protein sequence ID" value="PKI70405.1"/>
    <property type="molecule type" value="Genomic_DNA"/>
</dbReference>
<evidence type="ECO:0000313" key="2">
    <source>
        <dbReference type="EMBL" id="PKI70405.1"/>
    </source>
</evidence>
<dbReference type="AlphaFoldDB" id="A0A2I0KPI8"/>
<comment type="caution">
    <text evidence="2">The sequence shown here is derived from an EMBL/GenBank/DDBJ whole genome shotgun (WGS) entry which is preliminary data.</text>
</comment>
<sequence length="214" mass="23641">MIHLIYPNTLLIANAPPSETRDTPPHKTPPFSPLHSPNFWQLNSRIPRRKTRNLALEKKLEIPLDPDCPELSDAHPEHNVTHAVLAAVSRALSSSRRGAQKREPPSAELESSPPPIFVVSVQPSRFSLARSARSSRAEMTQPIQCHPELDLERADPDAWPSPAQQFPSVAQRLPCGPTPARPAQFAAPVPSSRSALFRPPPARFDRPISGLNRD</sequence>
<reference evidence="2 3" key="1">
    <citation type="submission" date="2017-11" db="EMBL/GenBank/DDBJ databases">
        <title>De-novo sequencing of pomegranate (Punica granatum L.) genome.</title>
        <authorList>
            <person name="Akparov Z."/>
            <person name="Amiraslanov A."/>
            <person name="Hajiyeva S."/>
            <person name="Abbasov M."/>
            <person name="Kaur K."/>
            <person name="Hamwieh A."/>
            <person name="Solovyev V."/>
            <person name="Salamov A."/>
            <person name="Braich B."/>
            <person name="Kosarev P."/>
            <person name="Mahmoud A."/>
            <person name="Hajiyev E."/>
            <person name="Babayeva S."/>
            <person name="Izzatullayeva V."/>
            <person name="Mammadov A."/>
            <person name="Mammadov A."/>
            <person name="Sharifova S."/>
            <person name="Ojaghi J."/>
            <person name="Eynullazada K."/>
            <person name="Bayramov B."/>
            <person name="Abdulazimova A."/>
            <person name="Shahmuradov I."/>
        </authorList>
    </citation>
    <scope>NUCLEOTIDE SEQUENCE [LARGE SCALE GENOMIC DNA]</scope>
    <source>
        <strain evidence="3">cv. AG2017</strain>
        <tissue evidence="2">Leaf</tissue>
    </source>
</reference>
<name>A0A2I0KPI8_PUNGR</name>
<feature type="region of interest" description="Disordered" evidence="1">
    <location>
        <begin position="14"/>
        <end position="38"/>
    </location>
</feature>
<evidence type="ECO:0000313" key="3">
    <source>
        <dbReference type="Proteomes" id="UP000233551"/>
    </source>
</evidence>
<protein>
    <submittedName>
        <fullName evidence="2">Uncharacterized protein</fullName>
    </submittedName>
</protein>
<keyword evidence="3" id="KW-1185">Reference proteome</keyword>
<proteinExistence type="predicted"/>
<feature type="region of interest" description="Disordered" evidence="1">
    <location>
        <begin position="151"/>
        <end position="214"/>
    </location>
</feature>
<gene>
    <name evidence="2" type="ORF">CRG98_009180</name>
</gene>
<accession>A0A2I0KPI8</accession>
<evidence type="ECO:0000256" key="1">
    <source>
        <dbReference type="SAM" id="MobiDB-lite"/>
    </source>
</evidence>
<dbReference type="Proteomes" id="UP000233551">
    <property type="component" value="Unassembled WGS sequence"/>
</dbReference>
<feature type="region of interest" description="Disordered" evidence="1">
    <location>
        <begin position="91"/>
        <end position="115"/>
    </location>
</feature>